<comment type="function">
    <text evidence="7">Choline transporter.</text>
</comment>
<comment type="subcellular location">
    <subcellularLocation>
        <location evidence="7">Cell membrane</location>
        <topology evidence="7">Multi-pass membrane protein</topology>
    </subcellularLocation>
    <subcellularLocation>
        <location evidence="1">Membrane</location>
        <topology evidence="1">Multi-pass membrane protein</topology>
    </subcellularLocation>
</comment>
<keyword evidence="3 7" id="KW-0812">Transmembrane</keyword>
<evidence type="ECO:0000256" key="3">
    <source>
        <dbReference type="ARBA" id="ARBA00022692"/>
    </source>
</evidence>
<dbReference type="HOGENOM" id="CLU_017181_3_1_1"/>
<dbReference type="GO" id="GO:0022857">
    <property type="term" value="F:transmembrane transporter activity"/>
    <property type="evidence" value="ECO:0007669"/>
    <property type="project" value="UniProtKB-UniRule"/>
</dbReference>
<feature type="transmembrane region" description="Helical" evidence="7">
    <location>
        <begin position="603"/>
        <end position="624"/>
    </location>
</feature>
<keyword evidence="4 7" id="KW-1133">Transmembrane helix</keyword>
<dbReference type="PANTHER" id="PTHR12385">
    <property type="entry name" value="CHOLINE TRANSPORTER-LIKE (SLC FAMILY 44)"/>
    <property type="match status" value="1"/>
</dbReference>
<name>H2YS15_CIOSA</name>
<sequence length="711" mass="79970">MGHCCSCSNNDGETDTSDDKPYGKEKTFDPSFKGPIKKRGCTDILCCLLFFVFILGYIVIGLFAWLNGDPVILLHPTDNQGRICGLNYGDLDLRNKNNLFYFDLTRCASAATLINLQCQTTQICVSTCPNTSWTYFPDHTSHDCDFQDIQTIILSGKCAPYYLPYAPVVGRCIPAIAVDSLNLISSADASNTTITYQSLLDGTAPVKLYLEARAIAENIFADLTVSWYWLLGMLAITAVVAFLWIVIMRWVAGIMVWVTLLGIIGVLSFGVWYCYDEWNRLKTVAGSNTTIIAVGFTTNLSTYLALQDTWLAFLIILAIVDAIMILLVIFLRKRIQIAIKVIEQSSKAIGWMISTLFYPLVTFLLVLIAVSFWAATALFLASTGSPIYQVIDSRNLTSLPNTTSLHGQTCDINLWSNSTHQYYLNDDVSCVFVKYGGTSIFHNNVIWLQVVAVFGMLWIVNWILALGQCTLAGAFASYYWAWKKPQDIPLLPLYSSFGRSLRYHTGSLAFGSLIIAIVQIIRLMLEYADNKLKTAENKVAKFILKCMKCCFWCLEKFLKFLNRNAYIMIAVYGKHFCWSAKEAFKLLMRNIIRAAVIDKVTDFILFVGKLIVTVGMGALAWAFFTNKFVSLLQAPTLNYYWMPIIIVSVAAYFVAAGFFNTFGMAVDTIFLCFLEDLERNDGSEEKPYYMSKSLRDVLGKKNKKAKKRKDE</sequence>
<dbReference type="Proteomes" id="UP000007875">
    <property type="component" value="Unassembled WGS sequence"/>
</dbReference>
<reference evidence="9" key="2">
    <citation type="submission" date="2025-08" db="UniProtKB">
        <authorList>
            <consortium name="Ensembl"/>
        </authorList>
    </citation>
    <scope>IDENTIFICATION</scope>
</reference>
<evidence type="ECO:0000256" key="8">
    <source>
        <dbReference type="SAM" id="MobiDB-lite"/>
    </source>
</evidence>
<feature type="transmembrane region" description="Helical" evidence="7">
    <location>
        <begin position="639"/>
        <end position="659"/>
    </location>
</feature>
<feature type="transmembrane region" description="Helical" evidence="7">
    <location>
        <begin position="463"/>
        <end position="481"/>
    </location>
</feature>
<feature type="transmembrane region" description="Helical" evidence="7">
    <location>
        <begin position="351"/>
        <end position="375"/>
    </location>
</feature>
<dbReference type="InterPro" id="IPR007603">
    <property type="entry name" value="Choline_transptr-like"/>
</dbReference>
<feature type="transmembrane region" description="Helical" evidence="7">
    <location>
        <begin position="254"/>
        <end position="273"/>
    </location>
</feature>
<dbReference type="Ensembl" id="ENSCSAVT00000008233.1">
    <property type="protein sequence ID" value="ENSCSAVP00000008125.1"/>
    <property type="gene ID" value="ENSCSAVG00000004838.1"/>
</dbReference>
<keyword evidence="6" id="KW-0325">Glycoprotein</keyword>
<feature type="transmembrane region" description="Helical" evidence="7">
    <location>
        <begin position="501"/>
        <end position="525"/>
    </location>
</feature>
<evidence type="ECO:0000313" key="9">
    <source>
        <dbReference type="Ensembl" id="ENSCSAVP00000008125.1"/>
    </source>
</evidence>
<dbReference type="GO" id="GO:0005886">
    <property type="term" value="C:plasma membrane"/>
    <property type="evidence" value="ECO:0007669"/>
    <property type="project" value="UniProtKB-SubCell"/>
</dbReference>
<evidence type="ECO:0000313" key="10">
    <source>
        <dbReference type="Proteomes" id="UP000007875"/>
    </source>
</evidence>
<reference evidence="10" key="1">
    <citation type="submission" date="2003-08" db="EMBL/GenBank/DDBJ databases">
        <authorList>
            <person name="Birren B."/>
            <person name="Nusbaum C."/>
            <person name="Abebe A."/>
            <person name="Abouelleil A."/>
            <person name="Adekoya E."/>
            <person name="Ait-zahra M."/>
            <person name="Allen N."/>
            <person name="Allen T."/>
            <person name="An P."/>
            <person name="Anderson M."/>
            <person name="Anderson S."/>
            <person name="Arachchi H."/>
            <person name="Armbruster J."/>
            <person name="Bachantsang P."/>
            <person name="Baldwin J."/>
            <person name="Barry A."/>
            <person name="Bayul T."/>
            <person name="Blitshsteyn B."/>
            <person name="Bloom T."/>
            <person name="Blye J."/>
            <person name="Boguslavskiy L."/>
            <person name="Borowsky M."/>
            <person name="Boukhgalter B."/>
            <person name="Brunache A."/>
            <person name="Butler J."/>
            <person name="Calixte N."/>
            <person name="Calvo S."/>
            <person name="Camarata J."/>
            <person name="Campo K."/>
            <person name="Chang J."/>
            <person name="Cheshatsang Y."/>
            <person name="Citroen M."/>
            <person name="Collymore A."/>
            <person name="Considine T."/>
            <person name="Cook A."/>
            <person name="Cooke P."/>
            <person name="Corum B."/>
            <person name="Cuomo C."/>
            <person name="David R."/>
            <person name="Dawoe T."/>
            <person name="Degray S."/>
            <person name="Dodge S."/>
            <person name="Dooley K."/>
            <person name="Dorje P."/>
            <person name="Dorjee K."/>
            <person name="Dorris L."/>
            <person name="Duffey N."/>
            <person name="Dupes A."/>
            <person name="Elkins T."/>
            <person name="Engels R."/>
            <person name="Erickson J."/>
            <person name="Farina A."/>
            <person name="Faro S."/>
            <person name="Ferreira P."/>
            <person name="Fischer H."/>
            <person name="Fitzgerald M."/>
            <person name="Foley K."/>
            <person name="Gage D."/>
            <person name="Galagan J."/>
            <person name="Gearin G."/>
            <person name="Gnerre S."/>
            <person name="Gnirke A."/>
            <person name="Goyette A."/>
            <person name="Graham J."/>
            <person name="Grandbois E."/>
            <person name="Gyaltsen K."/>
            <person name="Hafez N."/>
            <person name="Hagopian D."/>
            <person name="Hagos B."/>
            <person name="Hall J."/>
            <person name="Hatcher B."/>
            <person name="Heller A."/>
            <person name="Higgins H."/>
            <person name="Honan T."/>
            <person name="Horn A."/>
            <person name="Houde N."/>
            <person name="Hughes L."/>
            <person name="Hulme W."/>
            <person name="Husby E."/>
            <person name="Iliev I."/>
            <person name="Jaffe D."/>
            <person name="Jones C."/>
            <person name="Kamal M."/>
            <person name="Kamat A."/>
            <person name="Kamvysselis M."/>
            <person name="Karlsson E."/>
            <person name="Kells C."/>
            <person name="Kieu A."/>
            <person name="Kisner P."/>
            <person name="Kodira C."/>
            <person name="Kulbokas E."/>
            <person name="Labutti K."/>
            <person name="Lama D."/>
            <person name="Landers T."/>
            <person name="Leger J."/>
            <person name="Levine S."/>
            <person name="Lewis D."/>
            <person name="Lewis T."/>
            <person name="Lindblad-toh K."/>
            <person name="Liu X."/>
            <person name="Lokyitsang T."/>
            <person name="Lokyitsang Y."/>
            <person name="Lucien O."/>
            <person name="Lui A."/>
            <person name="Ma L.J."/>
            <person name="Mabbitt R."/>
            <person name="Macdonald J."/>
            <person name="Maclean C."/>
            <person name="Major J."/>
            <person name="Manning J."/>
            <person name="Marabella R."/>
            <person name="Maru K."/>
            <person name="Matthews C."/>
            <person name="Mauceli E."/>
            <person name="Mccarthy M."/>
            <person name="Mcdonough S."/>
            <person name="Mcghee T."/>
            <person name="Meldrim J."/>
            <person name="Meneus L."/>
            <person name="Mesirov J."/>
            <person name="Mihalev A."/>
            <person name="Mihova T."/>
            <person name="Mikkelsen T."/>
            <person name="Mlenga V."/>
            <person name="Moru K."/>
            <person name="Mozes J."/>
            <person name="Mulrain L."/>
            <person name="Munson G."/>
            <person name="Naylor J."/>
            <person name="Newes C."/>
            <person name="Nguyen C."/>
            <person name="Nguyen N."/>
            <person name="Nguyen T."/>
            <person name="Nicol R."/>
            <person name="Nielsen C."/>
            <person name="Nizzari M."/>
            <person name="Norbu C."/>
            <person name="Norbu N."/>
            <person name="O'donnell P."/>
            <person name="Okoawo O."/>
            <person name="O'leary S."/>
            <person name="Omotosho B."/>
            <person name="O'neill K."/>
            <person name="Osman S."/>
            <person name="Parker S."/>
            <person name="Perrin D."/>
            <person name="Phunkhang P."/>
            <person name="Piqani B."/>
            <person name="Purcell S."/>
            <person name="Rachupka T."/>
            <person name="Ramasamy U."/>
            <person name="Rameau R."/>
            <person name="Ray V."/>
            <person name="Raymond C."/>
            <person name="Retta R."/>
            <person name="Richardson S."/>
            <person name="Rise C."/>
            <person name="Rodriguez J."/>
            <person name="Rogers J."/>
            <person name="Rogov P."/>
            <person name="Rutman M."/>
            <person name="Schupbach R."/>
            <person name="Seaman C."/>
            <person name="Settipalli S."/>
            <person name="Sharpe T."/>
            <person name="Sheridan J."/>
            <person name="Sherpa N."/>
            <person name="Shi J."/>
            <person name="Smirnov S."/>
            <person name="Smith C."/>
            <person name="Sougnez C."/>
            <person name="Spencer B."/>
            <person name="Stalker J."/>
            <person name="Stange-thomann N."/>
            <person name="Stavropoulos S."/>
            <person name="Stetson K."/>
            <person name="Stone C."/>
            <person name="Stone S."/>
            <person name="Stubbs M."/>
            <person name="Talamas J."/>
            <person name="Tchuinga P."/>
            <person name="Tenzing P."/>
            <person name="Tesfaye S."/>
            <person name="Theodore J."/>
            <person name="Thoulutsang Y."/>
            <person name="Topham K."/>
            <person name="Towey S."/>
            <person name="Tsamla T."/>
            <person name="Tsomo N."/>
            <person name="Vallee D."/>
            <person name="Vassiliev H."/>
            <person name="Venkataraman V."/>
            <person name="Vinson J."/>
            <person name="Vo A."/>
            <person name="Wade C."/>
            <person name="Wang S."/>
            <person name="Wangchuk T."/>
            <person name="Wangdi T."/>
            <person name="Whittaker C."/>
            <person name="Wilkinson J."/>
            <person name="Wu Y."/>
            <person name="Wyman D."/>
            <person name="Yadav S."/>
            <person name="Yang S."/>
            <person name="Yang X."/>
            <person name="Yeager S."/>
            <person name="Yee E."/>
            <person name="Young G."/>
            <person name="Zainoun J."/>
            <person name="Zembeck L."/>
            <person name="Zimmer A."/>
            <person name="Zody M."/>
            <person name="Lander E."/>
        </authorList>
    </citation>
    <scope>NUCLEOTIDE SEQUENCE [LARGE SCALE GENOMIC DNA]</scope>
</reference>
<dbReference type="GeneTree" id="ENSGT00940000160576"/>
<feature type="transmembrane region" description="Helical" evidence="7">
    <location>
        <begin position="227"/>
        <end position="247"/>
    </location>
</feature>
<evidence type="ECO:0000256" key="7">
    <source>
        <dbReference type="RuleBase" id="RU368066"/>
    </source>
</evidence>
<dbReference type="Pfam" id="PF04515">
    <property type="entry name" value="Choline_transpo"/>
    <property type="match status" value="1"/>
</dbReference>
<evidence type="ECO:0000256" key="6">
    <source>
        <dbReference type="ARBA" id="ARBA00023180"/>
    </source>
</evidence>
<proteinExistence type="inferred from homology"/>
<accession>H2YS15</accession>
<comment type="similarity">
    <text evidence="2 7">Belongs to the CTL (choline transporter-like) family.</text>
</comment>
<protein>
    <recommendedName>
        <fullName evidence="7">Choline transporter-like protein</fullName>
    </recommendedName>
</protein>
<evidence type="ECO:0000256" key="5">
    <source>
        <dbReference type="ARBA" id="ARBA00023136"/>
    </source>
</evidence>
<evidence type="ECO:0000256" key="1">
    <source>
        <dbReference type="ARBA" id="ARBA00004141"/>
    </source>
</evidence>
<evidence type="ECO:0000256" key="4">
    <source>
        <dbReference type="ARBA" id="ARBA00022989"/>
    </source>
</evidence>
<reference evidence="9" key="3">
    <citation type="submission" date="2025-09" db="UniProtKB">
        <authorList>
            <consortium name="Ensembl"/>
        </authorList>
    </citation>
    <scope>IDENTIFICATION</scope>
</reference>
<keyword evidence="5 7" id="KW-0472">Membrane</keyword>
<keyword evidence="10" id="KW-1185">Reference proteome</keyword>
<organism evidence="9 10">
    <name type="scientific">Ciona savignyi</name>
    <name type="common">Pacific transparent sea squirt</name>
    <dbReference type="NCBI Taxonomy" id="51511"/>
    <lineage>
        <taxon>Eukaryota</taxon>
        <taxon>Metazoa</taxon>
        <taxon>Chordata</taxon>
        <taxon>Tunicata</taxon>
        <taxon>Ascidiacea</taxon>
        <taxon>Phlebobranchia</taxon>
        <taxon>Cionidae</taxon>
        <taxon>Ciona</taxon>
    </lineage>
</organism>
<evidence type="ECO:0000256" key="2">
    <source>
        <dbReference type="ARBA" id="ARBA00007168"/>
    </source>
</evidence>
<dbReference type="AlphaFoldDB" id="H2YS15"/>
<feature type="transmembrane region" description="Helical" evidence="7">
    <location>
        <begin position="44"/>
        <end position="66"/>
    </location>
</feature>
<feature type="transmembrane region" description="Helical" evidence="7">
    <location>
        <begin position="310"/>
        <end position="331"/>
    </location>
</feature>
<dbReference type="PANTHER" id="PTHR12385:SF14">
    <property type="entry name" value="CHOLINE TRANSPORTER-LIKE 2"/>
    <property type="match status" value="1"/>
</dbReference>
<feature type="region of interest" description="Disordered" evidence="8">
    <location>
        <begin position="1"/>
        <end position="22"/>
    </location>
</feature>
<feature type="transmembrane region" description="Helical" evidence="7">
    <location>
        <begin position="440"/>
        <end position="458"/>
    </location>
</feature>